<reference evidence="4 5" key="1">
    <citation type="submission" date="2018-11" db="EMBL/GenBank/DDBJ databases">
        <title>Cryobacterium sp. nov., isolated from rhizosphere soil of lettuce.</title>
        <authorList>
            <person name="Wang Y."/>
        </authorList>
    </citation>
    <scope>NUCLEOTIDE SEQUENCE [LARGE SCALE GENOMIC DNA]</scope>
    <source>
        <strain evidence="4 5">NEAU-85</strain>
    </source>
</reference>
<proteinExistence type="predicted"/>
<accession>A0A3M8L232</accession>
<dbReference type="PROSITE" id="PS51782">
    <property type="entry name" value="LYSM"/>
    <property type="match status" value="2"/>
</dbReference>
<comment type="caution">
    <text evidence="4">The sequence shown here is derived from an EMBL/GenBank/DDBJ whole genome shotgun (WGS) entry which is preliminary data.</text>
</comment>
<dbReference type="PANTHER" id="PTHR33734">
    <property type="entry name" value="LYSM DOMAIN-CONTAINING GPI-ANCHORED PROTEIN 2"/>
    <property type="match status" value="1"/>
</dbReference>
<keyword evidence="2" id="KW-0732">Signal</keyword>
<keyword evidence="5" id="KW-1185">Reference proteome</keyword>
<dbReference type="AlphaFoldDB" id="A0A3M8L232"/>
<evidence type="ECO:0000259" key="3">
    <source>
        <dbReference type="PROSITE" id="PS51782"/>
    </source>
</evidence>
<sequence>MALALPLALVSAVAMVLHPAAPAEAQAATKKPAKAKDQSGRGALTKRAAQSAPAPHTYTVVEGDTVADVAARFGLPTASVLAMNGLGWSTLIFPGQTLVLADAAPEPVAAPAAAGAGVTHTVASGDTVSGIADAYGVSTAAVLAANGLDESSTIFPGQSIIVPDGVTAAAESAAPLPSSVPAEALTDEMRENARTIIAVGREVGADDAALVVALATAAQESGLLNLDHGDRDSLGLFQQRPSTGWGSPDQVMDATYATRAFFQGAGRPGTKTTRGLFDIDGWESMSVNDAAQAVQISAFPNHYAKWEASARRWLEELG</sequence>
<dbReference type="InterPro" id="IPR018392">
    <property type="entry name" value="LysM"/>
</dbReference>
<dbReference type="EMBL" id="RDSR01000015">
    <property type="protein sequence ID" value="RNE59436.1"/>
    <property type="molecule type" value="Genomic_DNA"/>
</dbReference>
<feature type="chain" id="PRO_5039509664" evidence="2">
    <location>
        <begin position="26"/>
        <end position="318"/>
    </location>
</feature>
<protein>
    <submittedName>
        <fullName evidence="4">LysM domain-containing protein</fullName>
    </submittedName>
</protein>
<feature type="domain" description="LysM" evidence="3">
    <location>
        <begin position="118"/>
        <end position="162"/>
    </location>
</feature>
<evidence type="ECO:0000313" key="5">
    <source>
        <dbReference type="Proteomes" id="UP000279859"/>
    </source>
</evidence>
<feature type="signal peptide" evidence="2">
    <location>
        <begin position="1"/>
        <end position="25"/>
    </location>
</feature>
<dbReference type="Pfam" id="PF01476">
    <property type="entry name" value="LysM"/>
    <property type="match status" value="2"/>
</dbReference>
<dbReference type="PANTHER" id="PTHR33734:SF22">
    <property type="entry name" value="MEMBRANE-BOUND LYTIC MUREIN TRANSGLYCOSYLASE D"/>
    <property type="match status" value="1"/>
</dbReference>
<gene>
    <name evidence="4" type="ORF">EEJ31_09600</name>
</gene>
<dbReference type="OrthoDB" id="5171895at2"/>
<evidence type="ECO:0000256" key="1">
    <source>
        <dbReference type="SAM" id="MobiDB-lite"/>
    </source>
</evidence>
<dbReference type="SUPFAM" id="SSF54106">
    <property type="entry name" value="LysM domain"/>
    <property type="match status" value="2"/>
</dbReference>
<feature type="domain" description="LysM" evidence="3">
    <location>
        <begin position="56"/>
        <end position="100"/>
    </location>
</feature>
<dbReference type="CDD" id="cd00118">
    <property type="entry name" value="LysM"/>
    <property type="match status" value="2"/>
</dbReference>
<dbReference type="Gene3D" id="3.10.350.10">
    <property type="entry name" value="LysM domain"/>
    <property type="match status" value="2"/>
</dbReference>
<evidence type="ECO:0000256" key="2">
    <source>
        <dbReference type="SAM" id="SignalP"/>
    </source>
</evidence>
<feature type="region of interest" description="Disordered" evidence="1">
    <location>
        <begin position="25"/>
        <end position="56"/>
    </location>
</feature>
<dbReference type="SMART" id="SM00257">
    <property type="entry name" value="LysM"/>
    <property type="match status" value="2"/>
</dbReference>
<evidence type="ECO:0000313" key="4">
    <source>
        <dbReference type="EMBL" id="RNE59436.1"/>
    </source>
</evidence>
<dbReference type="InterPro" id="IPR036779">
    <property type="entry name" value="LysM_dom_sf"/>
</dbReference>
<name>A0A3M8L232_9MICO</name>
<organism evidence="4 5">
    <name type="scientific">Cryobacterium tepidiphilum</name>
    <dbReference type="NCBI Taxonomy" id="2486026"/>
    <lineage>
        <taxon>Bacteria</taxon>
        <taxon>Bacillati</taxon>
        <taxon>Actinomycetota</taxon>
        <taxon>Actinomycetes</taxon>
        <taxon>Micrococcales</taxon>
        <taxon>Microbacteriaceae</taxon>
        <taxon>Cryobacterium</taxon>
    </lineage>
</organism>
<dbReference type="Proteomes" id="UP000279859">
    <property type="component" value="Unassembled WGS sequence"/>
</dbReference>